<reference evidence="3" key="1">
    <citation type="journal article" date="2019" name="Int. J. Syst. Evol. Microbiol.">
        <title>The Global Catalogue of Microorganisms (GCM) 10K type strain sequencing project: providing services to taxonomists for standard genome sequencing and annotation.</title>
        <authorList>
            <consortium name="The Broad Institute Genomics Platform"/>
            <consortium name="The Broad Institute Genome Sequencing Center for Infectious Disease"/>
            <person name="Wu L."/>
            <person name="Ma J."/>
        </authorList>
    </citation>
    <scope>NUCLEOTIDE SEQUENCE [LARGE SCALE GENOMIC DNA]</scope>
    <source>
        <strain evidence="3">JCM 16021</strain>
    </source>
</reference>
<dbReference type="InterPro" id="IPR036597">
    <property type="entry name" value="Fido-like_dom_sf"/>
</dbReference>
<comment type="caution">
    <text evidence="2">The sequence shown here is derived from an EMBL/GenBank/DDBJ whole genome shotgun (WGS) entry which is preliminary data.</text>
</comment>
<dbReference type="PANTHER" id="PTHR13504">
    <property type="entry name" value="FIDO DOMAIN-CONTAINING PROTEIN DDB_G0283145"/>
    <property type="match status" value="1"/>
</dbReference>
<dbReference type="Gene3D" id="1.10.3290.10">
    <property type="entry name" value="Fido-like domain"/>
    <property type="match status" value="1"/>
</dbReference>
<dbReference type="Pfam" id="PF02661">
    <property type="entry name" value="Fic"/>
    <property type="match status" value="1"/>
</dbReference>
<dbReference type="SUPFAM" id="SSF140931">
    <property type="entry name" value="Fic-like"/>
    <property type="match status" value="1"/>
</dbReference>
<dbReference type="RefSeq" id="WP_344305305.1">
    <property type="nucleotide sequence ID" value="NZ_BAAAQQ010000013.1"/>
</dbReference>
<dbReference type="InterPro" id="IPR003812">
    <property type="entry name" value="Fido"/>
</dbReference>
<dbReference type="EMBL" id="BAAAQQ010000013">
    <property type="protein sequence ID" value="GAA2132459.1"/>
    <property type="molecule type" value="Genomic_DNA"/>
</dbReference>
<gene>
    <name evidence="2" type="ORF">GCM10009843_37030</name>
</gene>
<keyword evidence="3" id="KW-1185">Reference proteome</keyword>
<evidence type="ECO:0000313" key="3">
    <source>
        <dbReference type="Proteomes" id="UP001500575"/>
    </source>
</evidence>
<dbReference type="PROSITE" id="PS51459">
    <property type="entry name" value="FIDO"/>
    <property type="match status" value="1"/>
</dbReference>
<protein>
    <recommendedName>
        <fullName evidence="1">Fido domain-containing protein</fullName>
    </recommendedName>
</protein>
<accession>A0ABP5KH52</accession>
<proteinExistence type="predicted"/>
<evidence type="ECO:0000259" key="1">
    <source>
        <dbReference type="PROSITE" id="PS51459"/>
    </source>
</evidence>
<feature type="domain" description="Fido" evidence="1">
    <location>
        <begin position="108"/>
        <end position="260"/>
    </location>
</feature>
<sequence length="385" mass="43790">MPALFTTPDPDLEDQQFIAEIHAFRASLADFLRVPKRWNGLLRRTTTARAIRGSNTIEGYTVSDEDAVAAVDDEPPLSADEATWMEILAYRRVLTYVLNVATEPGFVIDEAVLRSMHFMLLDHDLTKTPGRYRTNEIFVRDDKRGVNVYEGPDGGLVPELMRALSQSLAIPSPDDPLVRGAMAHLNLVMIHPFRDGNGRMARALQTMVLAQDQVVEPTFSSIEEWLGNNTQDYYDVLAATGRGSWHPDNDATLWVKFNLRAHHMQAQTMRRRFDEAETQWRRIDELISEHRLNDRIGAALFDALLGLRVTRPSYVKLTELDERTATRDLVNAAELGLLDARGERRGRHYVAGEPLRKIREQLRAERKPLEDPYPTLTGEIRRALP</sequence>
<evidence type="ECO:0000313" key="2">
    <source>
        <dbReference type="EMBL" id="GAA2132459.1"/>
    </source>
</evidence>
<organism evidence="2 3">
    <name type="scientific">Nocardioides bigeumensis</name>
    <dbReference type="NCBI Taxonomy" id="433657"/>
    <lineage>
        <taxon>Bacteria</taxon>
        <taxon>Bacillati</taxon>
        <taxon>Actinomycetota</taxon>
        <taxon>Actinomycetes</taxon>
        <taxon>Propionibacteriales</taxon>
        <taxon>Nocardioidaceae</taxon>
        <taxon>Nocardioides</taxon>
    </lineage>
</organism>
<name>A0ABP5KH52_9ACTN</name>
<dbReference type="InterPro" id="IPR040198">
    <property type="entry name" value="Fido_containing"/>
</dbReference>
<dbReference type="PANTHER" id="PTHR13504:SF38">
    <property type="entry name" value="FIDO DOMAIN-CONTAINING PROTEIN"/>
    <property type="match status" value="1"/>
</dbReference>
<dbReference type="Proteomes" id="UP001500575">
    <property type="component" value="Unassembled WGS sequence"/>
</dbReference>